<proteinExistence type="predicted"/>
<name>A0A398B803_9BACI</name>
<reference evidence="1 2" key="1">
    <citation type="submission" date="2018-08" db="EMBL/GenBank/DDBJ databases">
        <title>Bacillus jemisoniae sp. nov., Bacillus chryseoplanitiae sp. nov., Bacillus resnikiae sp. nov., and Bacillus frankliniae sp. nov., isolated from Viking spacecraft and associated surfaces.</title>
        <authorList>
            <person name="Seuylemezian A."/>
            <person name="Vaishampayan P."/>
        </authorList>
    </citation>
    <scope>NUCLEOTIDE SEQUENCE [LARGE SCALE GENOMIC DNA]</scope>
    <source>
        <strain evidence="1 2">JJ-247</strain>
    </source>
</reference>
<dbReference type="EMBL" id="QWVT01000015">
    <property type="protein sequence ID" value="RID85641.1"/>
    <property type="molecule type" value="Genomic_DNA"/>
</dbReference>
<dbReference type="AlphaFoldDB" id="A0A398B803"/>
<organism evidence="1 2">
    <name type="scientific">Mesobacillus zeae</name>
    <dbReference type="NCBI Taxonomy" id="1917180"/>
    <lineage>
        <taxon>Bacteria</taxon>
        <taxon>Bacillati</taxon>
        <taxon>Bacillota</taxon>
        <taxon>Bacilli</taxon>
        <taxon>Bacillales</taxon>
        <taxon>Bacillaceae</taxon>
        <taxon>Mesobacillus</taxon>
    </lineage>
</organism>
<dbReference type="OrthoDB" id="2941186at2"/>
<comment type="caution">
    <text evidence="1">The sequence shown here is derived from an EMBL/GenBank/DDBJ whole genome shotgun (WGS) entry which is preliminary data.</text>
</comment>
<evidence type="ECO:0000313" key="2">
    <source>
        <dbReference type="Proteomes" id="UP000265816"/>
    </source>
</evidence>
<protein>
    <submittedName>
        <fullName evidence="1">Uncharacterized protein</fullName>
    </submittedName>
</protein>
<gene>
    <name evidence="1" type="ORF">D1970_08785</name>
</gene>
<keyword evidence="2" id="KW-1185">Reference proteome</keyword>
<dbReference type="RefSeq" id="WP_119112494.1">
    <property type="nucleotide sequence ID" value="NZ_CBCSEO010000002.1"/>
</dbReference>
<dbReference type="Proteomes" id="UP000265816">
    <property type="component" value="Unassembled WGS sequence"/>
</dbReference>
<sequence length="69" mass="8405">MAHKRKNCKNLSFCYSIPENLYNEVQNYRFKNEIEYRNEALSELIEKGLKYEALVERHKAKKKRERVLV</sequence>
<accession>A0A398B803</accession>
<evidence type="ECO:0000313" key="1">
    <source>
        <dbReference type="EMBL" id="RID85641.1"/>
    </source>
</evidence>